<protein>
    <submittedName>
        <fullName evidence="1">Uncharacterized protein</fullName>
    </submittedName>
</protein>
<sequence>MTLVSASPTTLANTTPTLTPAAANTDVSKNRLFKWIQPYGRVQVNGVIRCFSIVKRGLVSQHTVQTSYKQGLDKPSPGSKIIFCTPIPHKLNSGTLDVLKRRFAAALRSVTRHRDDVWIFISHLPERPIDQQEDNDDDE</sequence>
<reference evidence="1" key="1">
    <citation type="submission" date="2022-10" db="EMBL/GenBank/DDBJ databases">
        <title>Puccinia triticina Genome sequencing and assembly.</title>
        <authorList>
            <person name="Li C."/>
        </authorList>
    </citation>
    <scope>NUCLEOTIDE SEQUENCE</scope>
    <source>
        <strain evidence="1">Pt15</strain>
    </source>
</reference>
<organism evidence="1 2">
    <name type="scientific">Puccinia triticina</name>
    <dbReference type="NCBI Taxonomy" id="208348"/>
    <lineage>
        <taxon>Eukaryota</taxon>
        <taxon>Fungi</taxon>
        <taxon>Dikarya</taxon>
        <taxon>Basidiomycota</taxon>
        <taxon>Pucciniomycotina</taxon>
        <taxon>Pucciniomycetes</taxon>
        <taxon>Pucciniales</taxon>
        <taxon>Pucciniaceae</taxon>
        <taxon>Puccinia</taxon>
    </lineage>
</organism>
<accession>A0ABY7CUI5</accession>
<evidence type="ECO:0000313" key="2">
    <source>
        <dbReference type="Proteomes" id="UP001164743"/>
    </source>
</evidence>
<evidence type="ECO:0000313" key="1">
    <source>
        <dbReference type="EMBL" id="WAQ88924.1"/>
    </source>
</evidence>
<proteinExistence type="predicted"/>
<name>A0ABY7CUI5_9BASI</name>
<keyword evidence="2" id="KW-1185">Reference proteome</keyword>
<dbReference type="RefSeq" id="XP_053024479.1">
    <property type="nucleotide sequence ID" value="XM_053160512.1"/>
</dbReference>
<dbReference type="GeneID" id="77801407"/>
<dbReference type="Proteomes" id="UP001164743">
    <property type="component" value="Chromosome 10A"/>
</dbReference>
<dbReference type="EMBL" id="CP110430">
    <property type="protein sequence ID" value="WAQ88924.1"/>
    <property type="molecule type" value="Genomic_DNA"/>
</dbReference>
<gene>
    <name evidence="1" type="ORF">PtA15_10A347</name>
</gene>